<evidence type="ECO:0000313" key="3">
    <source>
        <dbReference type="Proteomes" id="UP001304671"/>
    </source>
</evidence>
<keyword evidence="1" id="KW-0732">Signal</keyword>
<evidence type="ECO:0000313" key="2">
    <source>
        <dbReference type="EMBL" id="MEA5260466.1"/>
    </source>
</evidence>
<keyword evidence="3" id="KW-1185">Reference proteome</keyword>
<dbReference type="Proteomes" id="UP001304671">
    <property type="component" value="Unassembled WGS sequence"/>
</dbReference>
<accession>A0ABU5QVV4</accession>
<feature type="chain" id="PRO_5046354707" evidence="1">
    <location>
        <begin position="22"/>
        <end position="497"/>
    </location>
</feature>
<dbReference type="PANTHER" id="PTHR40050">
    <property type="entry name" value="INNER SPORE COAT PROTEIN H"/>
    <property type="match status" value="1"/>
</dbReference>
<sequence length="497" mass="56726">MFIRKFILIILCSALASSILAQSSHENPQYDIVFPQRKVNKLVITLKKEDWQHIQSEMKNILNTEFGTMKNGRGMPNMPPPNFDRNTPNRQDRQWGSPMKMVQKDPPYVSAKLSFKDSTWQQVGFRLKGNSSLMMSWGQGIYKLPFRLNFGKYIKKGSDFYGFEELSMSPAMGDNSLMREKVMNEIFQKAGINAPQTAYYQVYINFGEGEKYCGIYTMVEVVDDTMIKTQFGEKSGNIYKPESTFARFDSTAFERKNKKSSPADWSDIKQLIKVLNASSRTSNAAQWRSDLEGVFNVNQFLKWLAVNAVAVNWDTYGAMAHNFYLYNSPLGHLTWIPWDNNEALKTGRGGGGGFAGPPDMNGMPAFNPTMQQGDAPAMPTGGREMPSQMMPPMMGKSGSLSQKEVTDRWPLIRFLMDDEVYAKRYKNYVKAFSVYIFTPAKMHALLDEHYQLLKPLVALEQKPYSQLTDVNAFEKEFEGLKKHIEARQEAVQTFLME</sequence>
<reference evidence="2 3" key="1">
    <citation type="submission" date="2023-12" db="EMBL/GenBank/DDBJ databases">
        <title>Novel species of the genus Arcicella isolated from rivers.</title>
        <authorList>
            <person name="Lu H."/>
        </authorList>
    </citation>
    <scope>NUCLEOTIDE SEQUENCE [LARGE SCALE GENOMIC DNA]</scope>
    <source>
        <strain evidence="2 3">LMG 21963</strain>
    </source>
</reference>
<feature type="signal peptide" evidence="1">
    <location>
        <begin position="1"/>
        <end position="21"/>
    </location>
</feature>
<dbReference type="InterPro" id="IPR014867">
    <property type="entry name" value="Spore_coat_CotH_CotH2/3/7"/>
</dbReference>
<dbReference type="Pfam" id="PF08757">
    <property type="entry name" value="CotH"/>
    <property type="match status" value="1"/>
</dbReference>
<name>A0ABU5QVV4_9BACT</name>
<dbReference type="PANTHER" id="PTHR40050:SF1">
    <property type="entry name" value="INNER SPORE COAT PROTEIN H"/>
    <property type="match status" value="1"/>
</dbReference>
<dbReference type="RefSeq" id="WP_323253015.1">
    <property type="nucleotide sequence ID" value="NZ_JAYFUL010000056.1"/>
</dbReference>
<comment type="caution">
    <text evidence="2">The sequence shown here is derived from an EMBL/GenBank/DDBJ whole genome shotgun (WGS) entry which is preliminary data.</text>
</comment>
<organism evidence="2 3">
    <name type="scientific">Arcicella aquatica</name>
    <dbReference type="NCBI Taxonomy" id="217141"/>
    <lineage>
        <taxon>Bacteria</taxon>
        <taxon>Pseudomonadati</taxon>
        <taxon>Bacteroidota</taxon>
        <taxon>Cytophagia</taxon>
        <taxon>Cytophagales</taxon>
        <taxon>Flectobacillaceae</taxon>
        <taxon>Arcicella</taxon>
    </lineage>
</organism>
<keyword evidence="2" id="KW-0808">Transferase</keyword>
<proteinExistence type="predicted"/>
<protein>
    <submittedName>
        <fullName evidence="2">CotH kinase family protein</fullName>
    </submittedName>
</protein>
<keyword evidence="2" id="KW-0418">Kinase</keyword>
<evidence type="ECO:0000256" key="1">
    <source>
        <dbReference type="SAM" id="SignalP"/>
    </source>
</evidence>
<dbReference type="EMBL" id="JAYFUL010000056">
    <property type="protein sequence ID" value="MEA5260466.1"/>
    <property type="molecule type" value="Genomic_DNA"/>
</dbReference>
<gene>
    <name evidence="2" type="ORF">VB264_21900</name>
</gene>
<dbReference type="GO" id="GO:0016301">
    <property type="term" value="F:kinase activity"/>
    <property type="evidence" value="ECO:0007669"/>
    <property type="project" value="UniProtKB-KW"/>
</dbReference>